<evidence type="ECO:0000313" key="5">
    <source>
        <dbReference type="Proteomes" id="UP000318010"/>
    </source>
</evidence>
<feature type="signal peptide" evidence="2">
    <location>
        <begin position="1"/>
        <end position="20"/>
    </location>
</feature>
<sequence>MPRKRLVLFALFFLPVAAILTQCLSNKEIAATDPRGEDYTGAKTCISCHKNIDQSYIHTAHYLASSLPPDSSVHGSFFKGNDSVYYNDHAHIMMQKTDSGMYQASFINGQQVNRERIDLVTGGVKGETYLYWKENELFELPVSYDKTKSKWIVSPGFDTTIASYDRMVNLRCMECHASYAKTEPGKVASFSGESVGFDKSSVVLKIDCERCHGPGRQHAEYQFSNPDIKTAKYITRIQSLSQTQQTDLCGTCHSGTQTDNSRSIFEFKPGDKLADFKKRAASAGPPDLKHLDVHGDQLEMLKTSKCFSASKMNCSSCHDPHKKQHDEALYFAAKCETCHSNANHNLCKMTGKIDAAVLRSKCIDCHMPLLPSKAIVNEQQSVMIRTHHIGVYPDETSKILQYLKAKK</sequence>
<evidence type="ECO:0000313" key="4">
    <source>
        <dbReference type="EMBL" id="TWR27697.1"/>
    </source>
</evidence>
<dbReference type="EMBL" id="VOEI01000001">
    <property type="protein sequence ID" value="TWR27697.1"/>
    <property type="molecule type" value="Genomic_DNA"/>
</dbReference>
<dbReference type="PANTHER" id="PTHR35038:SF8">
    <property type="entry name" value="C-TYPE POLYHEME CYTOCHROME OMCC"/>
    <property type="match status" value="1"/>
</dbReference>
<evidence type="ECO:0000256" key="1">
    <source>
        <dbReference type="ARBA" id="ARBA00022729"/>
    </source>
</evidence>
<dbReference type="AlphaFoldDB" id="A0A563U8K7"/>
<dbReference type="InterPro" id="IPR023155">
    <property type="entry name" value="Cyt_c-552/4"/>
</dbReference>
<keyword evidence="5" id="KW-1185">Reference proteome</keyword>
<proteinExistence type="predicted"/>
<name>A0A563U8K7_9SPHI</name>
<dbReference type="Proteomes" id="UP000318010">
    <property type="component" value="Unassembled WGS sequence"/>
</dbReference>
<keyword evidence="1 2" id="KW-0732">Signal</keyword>
<dbReference type="RefSeq" id="WP_146268514.1">
    <property type="nucleotide sequence ID" value="NZ_VOEI01000001.1"/>
</dbReference>
<dbReference type="OrthoDB" id="9814800at2"/>
<dbReference type="Pfam" id="PF13435">
    <property type="entry name" value="Cytochrome_C554"/>
    <property type="match status" value="1"/>
</dbReference>
<dbReference type="PANTHER" id="PTHR35038">
    <property type="entry name" value="DISSIMILATORY SULFITE REDUCTASE SIRA"/>
    <property type="match status" value="1"/>
</dbReference>
<feature type="domain" description="Cytochrome c-552/4" evidence="3">
    <location>
        <begin position="167"/>
        <end position="213"/>
    </location>
</feature>
<comment type="caution">
    <text evidence="4">The sequence shown here is derived from an EMBL/GenBank/DDBJ whole genome shotgun (WGS) entry which is preliminary data.</text>
</comment>
<reference evidence="4 5" key="1">
    <citation type="submission" date="2019-07" db="EMBL/GenBank/DDBJ databases">
        <authorList>
            <person name="Kim J."/>
        </authorList>
    </citation>
    <scope>NUCLEOTIDE SEQUENCE [LARGE SCALE GENOMIC DNA]</scope>
    <source>
        <strain evidence="4 5">MJ1a</strain>
    </source>
</reference>
<protein>
    <recommendedName>
        <fullName evidence="3">Cytochrome c-552/4 domain-containing protein</fullName>
    </recommendedName>
</protein>
<dbReference type="Gene3D" id="1.10.1130.10">
    <property type="entry name" value="Flavocytochrome C3, Chain A"/>
    <property type="match status" value="1"/>
</dbReference>
<organism evidence="4 5">
    <name type="scientific">Mucilaginibacter achroorhodeus</name>
    <dbReference type="NCBI Taxonomy" id="2599294"/>
    <lineage>
        <taxon>Bacteria</taxon>
        <taxon>Pseudomonadati</taxon>
        <taxon>Bacteroidota</taxon>
        <taxon>Sphingobacteriia</taxon>
        <taxon>Sphingobacteriales</taxon>
        <taxon>Sphingobacteriaceae</taxon>
        <taxon>Mucilaginibacter</taxon>
    </lineage>
</organism>
<dbReference type="InterPro" id="IPR051829">
    <property type="entry name" value="Multiheme_Cytochr_ET"/>
</dbReference>
<gene>
    <name evidence="4" type="ORF">FPZ42_00345</name>
</gene>
<feature type="chain" id="PRO_5021751163" description="Cytochrome c-552/4 domain-containing protein" evidence="2">
    <location>
        <begin position="21"/>
        <end position="407"/>
    </location>
</feature>
<evidence type="ECO:0000256" key="2">
    <source>
        <dbReference type="SAM" id="SignalP"/>
    </source>
</evidence>
<evidence type="ECO:0000259" key="3">
    <source>
        <dbReference type="Pfam" id="PF13435"/>
    </source>
</evidence>
<dbReference type="InterPro" id="IPR036280">
    <property type="entry name" value="Multihaem_cyt_sf"/>
</dbReference>
<accession>A0A563U8K7</accession>
<dbReference type="SUPFAM" id="SSF48695">
    <property type="entry name" value="Multiheme cytochromes"/>
    <property type="match status" value="1"/>
</dbReference>